<reference evidence="7 8" key="1">
    <citation type="submission" date="2016-07" db="EMBL/GenBank/DDBJ databases">
        <title>Pervasive Adenine N6-methylation of Active Genes in Fungi.</title>
        <authorList>
            <consortium name="DOE Joint Genome Institute"/>
            <person name="Mondo S.J."/>
            <person name="Dannebaum R.O."/>
            <person name="Kuo R.C."/>
            <person name="Labutti K."/>
            <person name="Haridas S."/>
            <person name="Kuo A."/>
            <person name="Salamov A."/>
            <person name="Ahrendt S.R."/>
            <person name="Lipzen A."/>
            <person name="Sullivan W."/>
            <person name="Andreopoulos W.B."/>
            <person name="Clum A."/>
            <person name="Lindquist E."/>
            <person name="Daum C."/>
            <person name="Ramamoorthy G.K."/>
            <person name="Gryganskyi A."/>
            <person name="Culley D."/>
            <person name="Magnuson J.K."/>
            <person name="James T.Y."/>
            <person name="O'Malley M.A."/>
            <person name="Stajich J.E."/>
            <person name="Spatafora J.W."/>
            <person name="Visel A."/>
            <person name="Grigoriev I.V."/>
        </authorList>
    </citation>
    <scope>NUCLEOTIDE SEQUENCE [LARGE SCALE GENOMIC DNA]</scope>
    <source>
        <strain evidence="7 8">CBS 115471</strain>
    </source>
</reference>
<evidence type="ECO:0000313" key="8">
    <source>
        <dbReference type="Proteomes" id="UP000193144"/>
    </source>
</evidence>
<feature type="transmembrane region" description="Helical" evidence="6">
    <location>
        <begin position="76"/>
        <end position="93"/>
    </location>
</feature>
<feature type="transmembrane region" description="Helical" evidence="6">
    <location>
        <begin position="149"/>
        <end position="172"/>
    </location>
</feature>
<keyword evidence="2 6" id="KW-0812">Transmembrane</keyword>
<accession>A0A1Y1YB23</accession>
<feature type="region of interest" description="Disordered" evidence="5">
    <location>
        <begin position="307"/>
        <end position="370"/>
    </location>
</feature>
<dbReference type="OrthoDB" id="5384040at2759"/>
<gene>
    <name evidence="7" type="ORF">BCR34DRAFT_498664</name>
</gene>
<evidence type="ECO:0000256" key="6">
    <source>
        <dbReference type="SAM" id="Phobius"/>
    </source>
</evidence>
<proteinExistence type="predicted"/>
<feature type="transmembrane region" description="Helical" evidence="6">
    <location>
        <begin position="231"/>
        <end position="249"/>
    </location>
</feature>
<name>A0A1Y1YB23_9PLEO</name>
<dbReference type="Pfam" id="PF04479">
    <property type="entry name" value="RTA1"/>
    <property type="match status" value="1"/>
</dbReference>
<dbReference type="PANTHER" id="PTHR31465">
    <property type="entry name" value="PROTEIN RTA1-RELATED"/>
    <property type="match status" value="1"/>
</dbReference>
<feature type="transmembrane region" description="Helical" evidence="6">
    <location>
        <begin position="105"/>
        <end position="128"/>
    </location>
</feature>
<dbReference type="PANTHER" id="PTHR31465:SF15">
    <property type="entry name" value="LIPID TRANSPORTER ATNI-RELATED"/>
    <property type="match status" value="1"/>
</dbReference>
<keyword evidence="8" id="KW-1185">Reference proteome</keyword>
<evidence type="ECO:0000256" key="5">
    <source>
        <dbReference type="SAM" id="MobiDB-lite"/>
    </source>
</evidence>
<feature type="transmembrane region" description="Helical" evidence="6">
    <location>
        <begin position="42"/>
        <end position="64"/>
    </location>
</feature>
<keyword evidence="3 6" id="KW-1133">Transmembrane helix</keyword>
<evidence type="ECO:0000313" key="7">
    <source>
        <dbReference type="EMBL" id="ORX95210.1"/>
    </source>
</evidence>
<evidence type="ECO:0000256" key="4">
    <source>
        <dbReference type="ARBA" id="ARBA00023136"/>
    </source>
</evidence>
<sequence>MSATLNLPTSARELLARATLACVSVTPDKNGHVPPGACDAYYAYYPSFTIAAIFTGLFLGVTVAHIYEAFHHRKSFCTVIVMGALWEFASFALRTLGTKQQQNKTIAIVSFVLFTLAPLWINAFVYMVAGRLTFCFLPSRRVFGVQAIWIAKIFVLCDILSFIVQAGGALMISPGASETLKNTGLHIYQAGIGAQQAFILLFFSILIGFHKKMSDMEKTGWRDSHRRAWKPMIWVLYLVLALITVRIVYRLAEYLIGLDDSNPLPNHEVYMYTLDAVPMLLALLVLIIVHPGRVLVGPGSNYRVEKKQLKAEKKAARKGRKQGKKDSGSNGDDEEEEEWLGLQTMPESSSNPAIYTPLSDGHGAEQGTNRRYYEINRVRI</sequence>
<evidence type="ECO:0000256" key="2">
    <source>
        <dbReference type="ARBA" id="ARBA00022692"/>
    </source>
</evidence>
<dbReference type="STRING" id="1231657.A0A1Y1YB23"/>
<dbReference type="GO" id="GO:0016020">
    <property type="term" value="C:membrane"/>
    <property type="evidence" value="ECO:0007669"/>
    <property type="project" value="UniProtKB-SubCell"/>
</dbReference>
<dbReference type="EMBL" id="MCFA01000286">
    <property type="protein sequence ID" value="ORX95210.1"/>
    <property type="molecule type" value="Genomic_DNA"/>
</dbReference>
<evidence type="ECO:0000256" key="1">
    <source>
        <dbReference type="ARBA" id="ARBA00004141"/>
    </source>
</evidence>
<dbReference type="InterPro" id="IPR007568">
    <property type="entry name" value="RTA1"/>
</dbReference>
<keyword evidence="4 6" id="KW-0472">Membrane</keyword>
<dbReference type="Proteomes" id="UP000193144">
    <property type="component" value="Unassembled WGS sequence"/>
</dbReference>
<evidence type="ECO:0000256" key="3">
    <source>
        <dbReference type="ARBA" id="ARBA00022989"/>
    </source>
</evidence>
<organism evidence="7 8">
    <name type="scientific">Clohesyomyces aquaticus</name>
    <dbReference type="NCBI Taxonomy" id="1231657"/>
    <lineage>
        <taxon>Eukaryota</taxon>
        <taxon>Fungi</taxon>
        <taxon>Dikarya</taxon>
        <taxon>Ascomycota</taxon>
        <taxon>Pezizomycotina</taxon>
        <taxon>Dothideomycetes</taxon>
        <taxon>Pleosporomycetidae</taxon>
        <taxon>Pleosporales</taxon>
        <taxon>Lindgomycetaceae</taxon>
        <taxon>Clohesyomyces</taxon>
    </lineage>
</organism>
<feature type="transmembrane region" description="Helical" evidence="6">
    <location>
        <begin position="192"/>
        <end position="210"/>
    </location>
</feature>
<feature type="transmembrane region" description="Helical" evidence="6">
    <location>
        <begin position="269"/>
        <end position="289"/>
    </location>
</feature>
<dbReference type="AlphaFoldDB" id="A0A1Y1YB23"/>
<comment type="caution">
    <text evidence="7">The sequence shown here is derived from an EMBL/GenBank/DDBJ whole genome shotgun (WGS) entry which is preliminary data.</text>
</comment>
<protein>
    <submittedName>
        <fullName evidence="7">RTA1 like protein-domain-containing protein</fullName>
    </submittedName>
</protein>
<comment type="subcellular location">
    <subcellularLocation>
        <location evidence="1">Membrane</location>
        <topology evidence="1">Multi-pass membrane protein</topology>
    </subcellularLocation>
</comment>